<evidence type="ECO:0000313" key="11">
    <source>
        <dbReference type="EMBL" id="EJT99672.1"/>
    </source>
</evidence>
<comment type="similarity">
    <text evidence="3">Belongs to the complex I NDUFA2 subunit family.</text>
</comment>
<keyword evidence="5" id="KW-0679">Respiratory chain</keyword>
<dbReference type="HOGENOM" id="CLU_110897_1_1_1"/>
<dbReference type="OrthoDB" id="10250268at2759"/>
<accession>M5G7D0</accession>
<sequence length="94" mass="10261">MSLFAKAFSPAVRELRILCCQTGTASAGIRQFIQSTYPAIKKANPDVPILIREAGGTQARVFARFEQGLERHVEVDNLSAADIERKVAEIVVSS</sequence>
<evidence type="ECO:0000256" key="7">
    <source>
        <dbReference type="ARBA" id="ARBA00022982"/>
    </source>
</evidence>
<protein>
    <submittedName>
        <fullName evidence="11">NADH dehydrogenase</fullName>
    </submittedName>
</protein>
<evidence type="ECO:0000256" key="9">
    <source>
        <dbReference type="ARBA" id="ARBA00023136"/>
    </source>
</evidence>
<evidence type="ECO:0000259" key="10">
    <source>
        <dbReference type="SMART" id="SM00916"/>
    </source>
</evidence>
<keyword evidence="9" id="KW-0472">Membrane</keyword>
<keyword evidence="12" id="KW-1185">Reference proteome</keyword>
<dbReference type="Gene3D" id="3.40.30.10">
    <property type="entry name" value="Glutaredoxin"/>
    <property type="match status" value="1"/>
</dbReference>
<evidence type="ECO:0000256" key="8">
    <source>
        <dbReference type="ARBA" id="ARBA00023128"/>
    </source>
</evidence>
<keyword evidence="7" id="KW-0249">Electron transport</keyword>
<proteinExistence type="inferred from homology"/>
<dbReference type="PIRSF" id="PIRSF005822">
    <property type="entry name" value="NDUA2"/>
    <property type="match status" value="1"/>
</dbReference>
<dbReference type="GO" id="GO:0005743">
    <property type="term" value="C:mitochondrial inner membrane"/>
    <property type="evidence" value="ECO:0007669"/>
    <property type="project" value="UniProtKB-SubCell"/>
</dbReference>
<dbReference type="InterPro" id="IPR016464">
    <property type="entry name" value="NADH_Ub_cplx-1_asu_su-2"/>
</dbReference>
<dbReference type="RefSeq" id="XP_040626570.1">
    <property type="nucleotide sequence ID" value="XM_040770472.1"/>
</dbReference>
<evidence type="ECO:0000313" key="12">
    <source>
        <dbReference type="Proteomes" id="UP000030653"/>
    </source>
</evidence>
<dbReference type="SUPFAM" id="SSF52833">
    <property type="entry name" value="Thioredoxin-like"/>
    <property type="match status" value="1"/>
</dbReference>
<evidence type="ECO:0000256" key="5">
    <source>
        <dbReference type="ARBA" id="ARBA00022660"/>
    </source>
</evidence>
<gene>
    <name evidence="11" type="ORF">DACRYDRAFT_117865</name>
</gene>
<dbReference type="SMART" id="SM00916">
    <property type="entry name" value="L51_S25_CI-B8"/>
    <property type="match status" value="1"/>
</dbReference>
<dbReference type="EMBL" id="JH795869">
    <property type="protein sequence ID" value="EJT99672.1"/>
    <property type="molecule type" value="Genomic_DNA"/>
</dbReference>
<evidence type="ECO:0000256" key="3">
    <source>
        <dbReference type="ARBA" id="ARBA00008939"/>
    </source>
</evidence>
<dbReference type="Pfam" id="PF05047">
    <property type="entry name" value="L51_S25_CI-B8"/>
    <property type="match status" value="1"/>
</dbReference>
<comment type="subcellular location">
    <subcellularLocation>
        <location evidence="2">Mitochondrion inner membrane</location>
        <topology evidence="2">Peripheral membrane protein</topology>
        <orientation evidence="2">Matrix side</orientation>
    </subcellularLocation>
</comment>
<dbReference type="PANTHER" id="PTHR12878">
    <property type="entry name" value="NADH-UBIQUINONE OXIDOREDUCTASE B8 SUBUNIT"/>
    <property type="match status" value="1"/>
</dbReference>
<dbReference type="GeneID" id="63685534"/>
<name>M5G7D0_DACPD</name>
<dbReference type="AlphaFoldDB" id="M5G7D0"/>
<comment type="function">
    <text evidence="1">Accessory subunit of the mitochondrial membrane respiratory chain NADH dehydrogenase (Complex I), that is believed not to be involved in catalysis. Complex I functions in the transfer of electrons from NADH to the respiratory chain. The immediate electron acceptor for the enzyme is believed to be ubiquinone.</text>
</comment>
<keyword evidence="6" id="KW-0999">Mitochondrion inner membrane</keyword>
<dbReference type="OMA" id="FIEQQYV"/>
<dbReference type="STRING" id="1858805.M5G7D0"/>
<feature type="domain" description="Ribosomal protein/NADH dehydrogenase" evidence="10">
    <location>
        <begin position="21"/>
        <end position="94"/>
    </location>
</feature>
<evidence type="ECO:0000256" key="4">
    <source>
        <dbReference type="ARBA" id="ARBA00022448"/>
    </source>
</evidence>
<evidence type="ECO:0000256" key="6">
    <source>
        <dbReference type="ARBA" id="ARBA00022792"/>
    </source>
</evidence>
<keyword evidence="8" id="KW-0496">Mitochondrion</keyword>
<dbReference type="PANTHER" id="PTHR12878:SF0">
    <property type="entry name" value="NADH DEHYDROGENASE [UBIQUINONE] 1 ALPHA SUBCOMPLEX SUBUNIT 2"/>
    <property type="match status" value="1"/>
</dbReference>
<keyword evidence="4" id="KW-0813">Transport</keyword>
<evidence type="ECO:0000256" key="2">
    <source>
        <dbReference type="ARBA" id="ARBA00004443"/>
    </source>
</evidence>
<organism evidence="11 12">
    <name type="scientific">Dacryopinax primogenitus (strain DJM 731)</name>
    <name type="common">Brown rot fungus</name>
    <dbReference type="NCBI Taxonomy" id="1858805"/>
    <lineage>
        <taxon>Eukaryota</taxon>
        <taxon>Fungi</taxon>
        <taxon>Dikarya</taxon>
        <taxon>Basidiomycota</taxon>
        <taxon>Agaricomycotina</taxon>
        <taxon>Dacrymycetes</taxon>
        <taxon>Dacrymycetales</taxon>
        <taxon>Dacrymycetaceae</taxon>
        <taxon>Dacryopinax</taxon>
    </lineage>
</organism>
<reference evidence="11 12" key="1">
    <citation type="journal article" date="2012" name="Science">
        <title>The Paleozoic origin of enzymatic lignin decomposition reconstructed from 31 fungal genomes.</title>
        <authorList>
            <person name="Floudas D."/>
            <person name="Binder M."/>
            <person name="Riley R."/>
            <person name="Barry K."/>
            <person name="Blanchette R.A."/>
            <person name="Henrissat B."/>
            <person name="Martinez A.T."/>
            <person name="Otillar R."/>
            <person name="Spatafora J.W."/>
            <person name="Yadav J.S."/>
            <person name="Aerts A."/>
            <person name="Benoit I."/>
            <person name="Boyd A."/>
            <person name="Carlson A."/>
            <person name="Copeland A."/>
            <person name="Coutinho P.M."/>
            <person name="de Vries R.P."/>
            <person name="Ferreira P."/>
            <person name="Findley K."/>
            <person name="Foster B."/>
            <person name="Gaskell J."/>
            <person name="Glotzer D."/>
            <person name="Gorecki P."/>
            <person name="Heitman J."/>
            <person name="Hesse C."/>
            <person name="Hori C."/>
            <person name="Igarashi K."/>
            <person name="Jurgens J.A."/>
            <person name="Kallen N."/>
            <person name="Kersten P."/>
            <person name="Kohler A."/>
            <person name="Kuees U."/>
            <person name="Kumar T.K.A."/>
            <person name="Kuo A."/>
            <person name="LaButti K."/>
            <person name="Larrondo L.F."/>
            <person name="Lindquist E."/>
            <person name="Ling A."/>
            <person name="Lombard V."/>
            <person name="Lucas S."/>
            <person name="Lundell T."/>
            <person name="Martin R."/>
            <person name="McLaughlin D.J."/>
            <person name="Morgenstern I."/>
            <person name="Morin E."/>
            <person name="Murat C."/>
            <person name="Nagy L.G."/>
            <person name="Nolan M."/>
            <person name="Ohm R.A."/>
            <person name="Patyshakuliyeva A."/>
            <person name="Rokas A."/>
            <person name="Ruiz-Duenas F.J."/>
            <person name="Sabat G."/>
            <person name="Salamov A."/>
            <person name="Samejima M."/>
            <person name="Schmutz J."/>
            <person name="Slot J.C."/>
            <person name="St John F."/>
            <person name="Stenlid J."/>
            <person name="Sun H."/>
            <person name="Sun S."/>
            <person name="Syed K."/>
            <person name="Tsang A."/>
            <person name="Wiebenga A."/>
            <person name="Young D."/>
            <person name="Pisabarro A."/>
            <person name="Eastwood D.C."/>
            <person name="Martin F."/>
            <person name="Cullen D."/>
            <person name="Grigoriev I.V."/>
            <person name="Hibbett D.S."/>
        </authorList>
    </citation>
    <scope>NUCLEOTIDE SEQUENCE [LARGE SCALE GENOMIC DNA]</scope>
    <source>
        <strain evidence="11 12">DJM-731 SS1</strain>
    </source>
</reference>
<evidence type="ECO:0000256" key="1">
    <source>
        <dbReference type="ARBA" id="ARBA00003195"/>
    </source>
</evidence>
<dbReference type="InterPro" id="IPR007741">
    <property type="entry name" value="Ribosomal_mL43/mS25/NADH_DH"/>
</dbReference>
<dbReference type="Proteomes" id="UP000030653">
    <property type="component" value="Unassembled WGS sequence"/>
</dbReference>
<dbReference type="InterPro" id="IPR036249">
    <property type="entry name" value="Thioredoxin-like_sf"/>
</dbReference>